<evidence type="ECO:0000313" key="3">
    <source>
        <dbReference type="EMBL" id="MFC6996573.1"/>
    </source>
</evidence>
<dbReference type="PANTHER" id="PTHR39200">
    <property type="entry name" value="HYPOTHETICAL EXPORTED PROTEIN"/>
    <property type="match status" value="1"/>
</dbReference>
<keyword evidence="4" id="KW-1185">Reference proteome</keyword>
<reference evidence="4" key="1">
    <citation type="journal article" date="2019" name="Int. J. Syst. Evol. Microbiol.">
        <title>The Global Catalogue of Microorganisms (GCM) 10K type strain sequencing project: providing services to taxonomists for standard genome sequencing and annotation.</title>
        <authorList>
            <consortium name="The Broad Institute Genomics Platform"/>
            <consortium name="The Broad Institute Genome Sequencing Center for Infectious Disease"/>
            <person name="Wu L."/>
            <person name="Ma J."/>
        </authorList>
    </citation>
    <scope>NUCLEOTIDE SEQUENCE [LARGE SCALE GENOMIC DNA]</scope>
    <source>
        <strain evidence="4">CGMCC 4.7393</strain>
    </source>
</reference>
<sequence>MKNLNILTLLAFVAVLVSLSSFRTTALAQEEARNLPSFNGIGLAYPAQVILRQGNTQSVRLEGDAEQLAQIETEVKDGQLNIRNKERNWNRTSNNKERVTIYVTVPSIERLAVSGSGRIKSESTFKATSLDLAVSGSGSIQLTANVDKVSSRISGSGSIDLKGSGKQSTAAVSGSGSVRSFDFKADEAKVSISGSGKCEVSAKNNLKTSISGSGKVYYAGSPTVDSRVSGSGSVQKRG</sequence>
<dbReference type="Pfam" id="PF10988">
    <property type="entry name" value="DUF2807"/>
    <property type="match status" value="1"/>
</dbReference>
<dbReference type="Proteomes" id="UP001596405">
    <property type="component" value="Unassembled WGS sequence"/>
</dbReference>
<name>A0ABW2DJ17_9BACT</name>
<dbReference type="Gene3D" id="2.160.20.120">
    <property type="match status" value="1"/>
</dbReference>
<evidence type="ECO:0000259" key="2">
    <source>
        <dbReference type="Pfam" id="PF10988"/>
    </source>
</evidence>
<accession>A0ABW2DJ17</accession>
<dbReference type="InterPro" id="IPR021255">
    <property type="entry name" value="DUF2807"/>
</dbReference>
<gene>
    <name evidence="3" type="ORF">ACFQHR_03000</name>
</gene>
<feature type="signal peptide" evidence="1">
    <location>
        <begin position="1"/>
        <end position="28"/>
    </location>
</feature>
<feature type="chain" id="PRO_5047343692" evidence="1">
    <location>
        <begin position="29"/>
        <end position="238"/>
    </location>
</feature>
<comment type="caution">
    <text evidence="3">The sequence shown here is derived from an EMBL/GenBank/DDBJ whole genome shotgun (WGS) entry which is preliminary data.</text>
</comment>
<protein>
    <submittedName>
        <fullName evidence="3">Head GIN domain-containing protein</fullName>
    </submittedName>
</protein>
<keyword evidence="1" id="KW-0732">Signal</keyword>
<organism evidence="3 4">
    <name type="scientific">Rufibacter roseus</name>
    <dbReference type="NCBI Taxonomy" id="1567108"/>
    <lineage>
        <taxon>Bacteria</taxon>
        <taxon>Pseudomonadati</taxon>
        <taxon>Bacteroidota</taxon>
        <taxon>Cytophagia</taxon>
        <taxon>Cytophagales</taxon>
        <taxon>Hymenobacteraceae</taxon>
        <taxon>Rufibacter</taxon>
    </lineage>
</organism>
<evidence type="ECO:0000256" key="1">
    <source>
        <dbReference type="SAM" id="SignalP"/>
    </source>
</evidence>
<feature type="domain" description="Putative auto-transporter adhesin head GIN" evidence="2">
    <location>
        <begin position="38"/>
        <end position="222"/>
    </location>
</feature>
<dbReference type="PANTHER" id="PTHR39200:SF1">
    <property type="entry name" value="AUTO-TRANSPORTER ADHESIN HEAD GIN DOMAIN-CONTAINING PROTEIN-RELATED"/>
    <property type="match status" value="1"/>
</dbReference>
<dbReference type="EMBL" id="JBHSYQ010000003">
    <property type="protein sequence ID" value="MFC6996573.1"/>
    <property type="molecule type" value="Genomic_DNA"/>
</dbReference>
<dbReference type="RefSeq" id="WP_066622499.1">
    <property type="nucleotide sequence ID" value="NZ_JBHSYQ010000003.1"/>
</dbReference>
<proteinExistence type="predicted"/>
<evidence type="ECO:0000313" key="4">
    <source>
        <dbReference type="Proteomes" id="UP001596405"/>
    </source>
</evidence>